<reference evidence="2 3" key="2">
    <citation type="submission" date="2017-10" db="EMBL/GenBank/DDBJ databases">
        <authorList>
            <person name="Banno H."/>
            <person name="Chua N.-H."/>
        </authorList>
    </citation>
    <scope>NUCLEOTIDE SEQUENCE [LARGE SCALE GENOMIC DNA]</scope>
    <source>
        <strain evidence="2 3">JK623</strain>
    </source>
</reference>
<keyword evidence="3" id="KW-1185">Reference proteome</keyword>
<dbReference type="AlphaFoldDB" id="A0A2G3DZL0"/>
<evidence type="ECO:0000313" key="2">
    <source>
        <dbReference type="EMBL" id="PHU36401.1"/>
    </source>
</evidence>
<accession>A0A2G3DZL0</accession>
<feature type="transmembrane region" description="Helical" evidence="1">
    <location>
        <begin position="20"/>
        <end position="39"/>
    </location>
</feature>
<dbReference type="RefSeq" id="WP_099386927.1">
    <property type="nucleotide sequence ID" value="NZ_JANSWH010000041.1"/>
</dbReference>
<evidence type="ECO:0000256" key="1">
    <source>
        <dbReference type="SAM" id="Phobius"/>
    </source>
</evidence>
<keyword evidence="1" id="KW-1133">Transmembrane helix</keyword>
<reference evidence="2 3" key="1">
    <citation type="submission" date="2017-10" db="EMBL/GenBank/DDBJ databases">
        <title>Resolving the taxonomy of Roseburia spp., Eubacterium rectale and Agathobacter spp. through phylogenomic analysis.</title>
        <authorList>
            <person name="Sheridan P.O."/>
            <person name="Walker A.W."/>
            <person name="Duncan S.H."/>
            <person name="Scott K.P."/>
            <person name="Toole P.W.O."/>
            <person name="Luis P."/>
            <person name="Flint H.J."/>
        </authorList>
    </citation>
    <scope>NUCLEOTIDE SEQUENCE [LARGE SCALE GENOMIC DNA]</scope>
    <source>
        <strain evidence="2 3">JK623</strain>
    </source>
</reference>
<feature type="transmembrane region" description="Helical" evidence="1">
    <location>
        <begin position="122"/>
        <end position="144"/>
    </location>
</feature>
<organism evidence="2 3">
    <name type="scientific">Agathobacter ruminis</name>
    <dbReference type="NCBI Taxonomy" id="1712665"/>
    <lineage>
        <taxon>Bacteria</taxon>
        <taxon>Bacillati</taxon>
        <taxon>Bacillota</taxon>
        <taxon>Clostridia</taxon>
        <taxon>Lachnospirales</taxon>
        <taxon>Lachnospiraceae</taxon>
        <taxon>Agathobacter</taxon>
    </lineage>
</organism>
<dbReference type="Proteomes" id="UP000224563">
    <property type="component" value="Unassembled WGS sequence"/>
</dbReference>
<comment type="caution">
    <text evidence="2">The sequence shown here is derived from an EMBL/GenBank/DDBJ whole genome shotgun (WGS) entry which is preliminary data.</text>
</comment>
<keyword evidence="1" id="KW-0812">Transmembrane</keyword>
<sequence>MAVGIKRMLKYITFCVQRMYLFGVAFVAFMVLYLGVVAGDFQKEIGAIPLLFLAMGGLIEAIFTMGYIPLISNGVLSMGATRKELSIGVIFGFALLAVEMSITGVLTYVLVPNALGFATWQYAISMIGLNLAVAGVGILIALLIEKFGKVAYYIAVVIIALCGGVIGGVGSMYLSGVSTGRIVFDLNHIFVIVAVIGVAIYCVASLLYALGTRKKVVNV</sequence>
<proteinExistence type="predicted"/>
<feature type="transmembrane region" description="Helical" evidence="1">
    <location>
        <begin position="45"/>
        <end position="68"/>
    </location>
</feature>
<evidence type="ECO:0000313" key="3">
    <source>
        <dbReference type="Proteomes" id="UP000224563"/>
    </source>
</evidence>
<name>A0A2G3DZL0_9FIRM</name>
<feature type="transmembrane region" description="Helical" evidence="1">
    <location>
        <begin position="186"/>
        <end position="210"/>
    </location>
</feature>
<feature type="transmembrane region" description="Helical" evidence="1">
    <location>
        <begin position="89"/>
        <end position="110"/>
    </location>
</feature>
<protein>
    <submittedName>
        <fullName evidence="2">Uncharacterized protein</fullName>
    </submittedName>
</protein>
<feature type="transmembrane region" description="Helical" evidence="1">
    <location>
        <begin position="151"/>
        <end position="174"/>
    </location>
</feature>
<dbReference type="EMBL" id="PDYG01000134">
    <property type="protein sequence ID" value="PHU36401.1"/>
    <property type="molecule type" value="Genomic_DNA"/>
</dbReference>
<keyword evidence="1" id="KW-0472">Membrane</keyword>
<gene>
    <name evidence="2" type="ORF">CSX02_12530</name>
</gene>